<protein>
    <submittedName>
        <fullName evidence="1">Uncharacterized protein</fullName>
    </submittedName>
</protein>
<organism evidence="1">
    <name type="scientific">Medicago truncatula</name>
    <name type="common">Barrel medic</name>
    <name type="synonym">Medicago tribuloides</name>
    <dbReference type="NCBI Taxonomy" id="3880"/>
    <lineage>
        <taxon>Eukaryota</taxon>
        <taxon>Viridiplantae</taxon>
        <taxon>Streptophyta</taxon>
        <taxon>Embryophyta</taxon>
        <taxon>Tracheophyta</taxon>
        <taxon>Spermatophyta</taxon>
        <taxon>Magnoliopsida</taxon>
        <taxon>eudicotyledons</taxon>
        <taxon>Gunneridae</taxon>
        <taxon>Pentapetalae</taxon>
        <taxon>rosids</taxon>
        <taxon>fabids</taxon>
        <taxon>Fabales</taxon>
        <taxon>Fabaceae</taxon>
        <taxon>Papilionoideae</taxon>
        <taxon>50 kb inversion clade</taxon>
        <taxon>NPAAA clade</taxon>
        <taxon>Hologalegina</taxon>
        <taxon>IRL clade</taxon>
        <taxon>Trifolieae</taxon>
        <taxon>Medicago</taxon>
    </lineage>
</organism>
<evidence type="ECO:0000313" key="1">
    <source>
        <dbReference type="EMBL" id="AFK35072.1"/>
    </source>
</evidence>
<proteinExistence type="evidence at transcript level"/>
<reference evidence="1" key="1">
    <citation type="submission" date="2012-05" db="EMBL/GenBank/DDBJ databases">
        <authorList>
            <person name="Krishnakumar V."/>
            <person name="Cheung F."/>
            <person name="Xiao Y."/>
            <person name="Chan A."/>
            <person name="Moskal W.A."/>
            <person name="Town C.D."/>
        </authorList>
    </citation>
    <scope>NUCLEOTIDE SEQUENCE</scope>
</reference>
<dbReference type="AlphaFoldDB" id="I3S480"/>
<accession>I3S480</accession>
<name>I3S480_MEDTR</name>
<sequence>MLQLELLLKKLLLGMQGLLHQRKRRRTIIINNQCGKRTLLSFTSIQEFVFLVYIMMSNKLLALGSGDSSRTPIDLIYIVLCFFWVSVV</sequence>
<dbReference type="EMBL" id="BT135277">
    <property type="protein sequence ID" value="AFK35072.1"/>
    <property type="molecule type" value="mRNA"/>
</dbReference>